<protein>
    <submittedName>
        <fullName evidence="1">Uncharacterized protein</fullName>
    </submittedName>
</protein>
<geneLocation type="plasmid" evidence="1 2">
    <name>unnamed_1</name>
</geneLocation>
<keyword evidence="2" id="KW-1185">Reference proteome</keyword>
<evidence type="ECO:0000313" key="2">
    <source>
        <dbReference type="Proteomes" id="UP000035366"/>
    </source>
</evidence>
<organism evidence="1 2">
    <name type="scientific">Streptomyces incarnatus</name>
    <dbReference type="NCBI Taxonomy" id="665007"/>
    <lineage>
        <taxon>Bacteria</taxon>
        <taxon>Bacillati</taxon>
        <taxon>Actinomycetota</taxon>
        <taxon>Actinomycetes</taxon>
        <taxon>Kitasatosporales</taxon>
        <taxon>Streptomycetaceae</taxon>
        <taxon>Streptomyces</taxon>
    </lineage>
</organism>
<accession>A0ABN4GPZ8</accession>
<proteinExistence type="predicted"/>
<reference evidence="1 2" key="1">
    <citation type="journal article" date="2015" name="ISME J.">
        <title>Draft Genome Sequence of Streptomyces incarnatus NRRL8089, which Produces the Nucleoside Antibiotic Sinefungin.</title>
        <authorList>
            <person name="Oshima K."/>
            <person name="Hattori M."/>
            <person name="Shimizu H."/>
            <person name="Fukuda K."/>
            <person name="Nemoto M."/>
            <person name="Inagaki K."/>
            <person name="Tamura T."/>
        </authorList>
    </citation>
    <scope>NUCLEOTIDE SEQUENCE [LARGE SCALE GENOMIC DNA]</scope>
    <source>
        <strain evidence="1 2">NRRL 8089</strain>
    </source>
</reference>
<name>A0ABN4GPZ8_9ACTN</name>
<dbReference type="Proteomes" id="UP000035366">
    <property type="component" value="Plasmid unnamed_1"/>
</dbReference>
<sequence length="98" mass="10696">MIGLVLSRFPEDRGSQLMDRALLVSVQIKRRQSLGDGLGEPRQAGEVDRADGTAHHHLVVPPKDQLALDVALDAQVVAVTKFVGTVLRFCHGILDQFV</sequence>
<gene>
    <name evidence="1" type="ORF">ABB07_39445</name>
</gene>
<keyword evidence="1" id="KW-0614">Plasmid</keyword>
<dbReference type="EMBL" id="CP011498">
    <property type="protein sequence ID" value="AKJ15875.1"/>
    <property type="molecule type" value="Genomic_DNA"/>
</dbReference>
<evidence type="ECO:0000313" key="1">
    <source>
        <dbReference type="EMBL" id="AKJ15875.1"/>
    </source>
</evidence>